<gene>
    <name evidence="1" type="ORF">A9C19_17385</name>
</gene>
<evidence type="ECO:0000313" key="2">
    <source>
        <dbReference type="Proteomes" id="UP000181936"/>
    </source>
</evidence>
<dbReference type="KEGG" id="bwh:A9C19_17385"/>
<dbReference type="AlphaFoldDB" id="A0A1L3MVK0"/>
<dbReference type="RefSeq" id="WP_072581158.1">
    <property type="nucleotide sequence ID" value="NZ_CP016020.1"/>
</dbReference>
<protein>
    <submittedName>
        <fullName evidence="1">DUF2639 domain-containing protein</fullName>
    </submittedName>
</protein>
<dbReference type="Pfam" id="PF11121">
    <property type="entry name" value="DUF2639"/>
    <property type="match status" value="1"/>
</dbReference>
<proteinExistence type="predicted"/>
<organism evidence="1 2">
    <name type="scientific">Bacillus weihaiensis</name>
    <dbReference type="NCBI Taxonomy" id="1547283"/>
    <lineage>
        <taxon>Bacteria</taxon>
        <taxon>Bacillati</taxon>
        <taxon>Bacillota</taxon>
        <taxon>Bacilli</taxon>
        <taxon>Bacillales</taxon>
        <taxon>Bacillaceae</taxon>
        <taxon>Bacillus</taxon>
    </lineage>
</organism>
<evidence type="ECO:0000313" key="1">
    <source>
        <dbReference type="EMBL" id="APH06359.1"/>
    </source>
</evidence>
<sequence length="43" mass="5242">MHYGSKGWYVSELKKLGVRRHEERKLESYKKHFLANLLEKHSK</sequence>
<reference evidence="1 2" key="1">
    <citation type="journal article" date="2016" name="Sci. Rep.">
        <title>Complete genome sequence and transcriptomic analysis of a novel marine strain Bacillus weihaiensis reveals the mechanism of brown algae degradation.</title>
        <authorList>
            <person name="Zhu Y."/>
            <person name="Chen P."/>
            <person name="Bao Y."/>
            <person name="Men Y."/>
            <person name="Zeng Y."/>
            <person name="Yang J."/>
            <person name="Sun J."/>
            <person name="Sun Y."/>
        </authorList>
    </citation>
    <scope>NUCLEOTIDE SEQUENCE [LARGE SCALE GENOMIC DNA]</scope>
    <source>
        <strain evidence="1 2">Alg07</strain>
    </source>
</reference>
<keyword evidence="2" id="KW-1185">Reference proteome</keyword>
<name>A0A1L3MVK0_9BACI</name>
<dbReference type="OrthoDB" id="2738543at2"/>
<dbReference type="EMBL" id="CP016020">
    <property type="protein sequence ID" value="APH06359.1"/>
    <property type="molecule type" value="Genomic_DNA"/>
</dbReference>
<accession>A0A1L3MVK0</accession>
<dbReference type="Proteomes" id="UP000181936">
    <property type="component" value="Chromosome"/>
</dbReference>
<dbReference type="InterPro" id="IPR022580">
    <property type="entry name" value="DUF2639"/>
</dbReference>